<protein>
    <submittedName>
        <fullName evidence="1">Uncharacterized protein</fullName>
    </submittedName>
</protein>
<reference evidence="1" key="1">
    <citation type="submission" date="2020-06" db="EMBL/GenBank/DDBJ databases">
        <title>Novel chitinolytic bacterium.</title>
        <authorList>
            <person name="Ungkulpasvich U."/>
            <person name="Kosugi A."/>
            <person name="Uke A."/>
        </authorList>
    </citation>
    <scope>NUCLEOTIDE SEQUENCE</scope>
    <source>
        <strain evidence="1">UUS1-1</strain>
    </source>
</reference>
<keyword evidence="2" id="KW-1185">Reference proteome</keyword>
<name>A0A8J6LLH4_9FIRM</name>
<accession>A0A8J6LLH4</accession>
<dbReference type="AlphaFoldDB" id="A0A8J6LLH4"/>
<gene>
    <name evidence="1" type="ORF">G5B42_00860</name>
</gene>
<organism evidence="1 2">
    <name type="scientific">Capillibacterium thermochitinicola</name>
    <dbReference type="NCBI Taxonomy" id="2699427"/>
    <lineage>
        <taxon>Bacteria</taxon>
        <taxon>Bacillati</taxon>
        <taxon>Bacillota</taxon>
        <taxon>Capillibacterium</taxon>
    </lineage>
</organism>
<evidence type="ECO:0000313" key="1">
    <source>
        <dbReference type="EMBL" id="MBA2132108.1"/>
    </source>
</evidence>
<proteinExistence type="predicted"/>
<sequence>MEQEIKYINIKDLVLWTENPRDPIDKDASDQDIVNRAFKDSLKKWTLEKLIEEMGEHYDFSELPTVVYHGDKPVVYDGNRRIILGKIKHGLVSAPFEIKGELPYFPEEIPCNVCSQEIALKNIYRKHSDTGSWLPLERDIFLHKFMGQEKSTFLILEEETGIISANPHLNQRFVKEEIFKESILNSLGYTIKDGRLYSLHNEKEDYAIFSDISRKIKDKDITTRKMRGKVIEALDPSTQQLIDKNKANKPRPCNFSFKKTNKEKEIKQTKRTPKKELEIFGGKLYLRFGEVSDIYRDITDLYQFYIKNKKALSQSFPSIIRMSLRLLCEAAAKECGLGLDGFLKTYFDDAKKRLDQDTKTTLANQNVTNDSLIQLLHTGAHNYRSSSNLEQTIAMSIIIGAILEITHGKER</sequence>
<dbReference type="RefSeq" id="WP_181338556.1">
    <property type="nucleotide sequence ID" value="NZ_JAAKDE010000002.1"/>
</dbReference>
<evidence type="ECO:0000313" key="2">
    <source>
        <dbReference type="Proteomes" id="UP000657177"/>
    </source>
</evidence>
<dbReference type="EMBL" id="JAAKDE010000002">
    <property type="protein sequence ID" value="MBA2132108.1"/>
    <property type="molecule type" value="Genomic_DNA"/>
</dbReference>
<comment type="caution">
    <text evidence="1">The sequence shown here is derived from an EMBL/GenBank/DDBJ whole genome shotgun (WGS) entry which is preliminary data.</text>
</comment>
<dbReference type="Proteomes" id="UP000657177">
    <property type="component" value="Unassembled WGS sequence"/>
</dbReference>